<feature type="non-terminal residue" evidence="12">
    <location>
        <position position="1"/>
    </location>
</feature>
<evidence type="ECO:0000256" key="3">
    <source>
        <dbReference type="ARBA" id="ARBA00022771"/>
    </source>
</evidence>
<dbReference type="SMART" id="SM00356">
    <property type="entry name" value="ZnF_C3H1"/>
    <property type="match status" value="1"/>
</dbReference>
<evidence type="ECO:0000313" key="12">
    <source>
        <dbReference type="EMBL" id="CAK9078371.1"/>
    </source>
</evidence>
<evidence type="ECO:0000256" key="2">
    <source>
        <dbReference type="ARBA" id="ARBA00022723"/>
    </source>
</evidence>
<gene>
    <name evidence="12" type="ORF">CCMP2556_LOCUS38631</name>
</gene>
<evidence type="ECO:0000256" key="8">
    <source>
        <dbReference type="PROSITE-ProRule" id="PRU00723"/>
    </source>
</evidence>
<keyword evidence="6" id="KW-0539">Nucleus</keyword>
<evidence type="ECO:0000256" key="9">
    <source>
        <dbReference type="SAM" id="MobiDB-lite"/>
    </source>
</evidence>
<feature type="zinc finger region" description="C3H1-type" evidence="8">
    <location>
        <begin position="6"/>
        <end position="33"/>
    </location>
</feature>
<dbReference type="InterPro" id="IPR036443">
    <property type="entry name" value="Znf_RanBP2_sf"/>
</dbReference>
<dbReference type="Gene3D" id="4.10.1060.10">
    <property type="entry name" value="Zinc finger, RanBP2-type"/>
    <property type="match status" value="3"/>
</dbReference>
<dbReference type="Proteomes" id="UP001642484">
    <property type="component" value="Unassembled WGS sequence"/>
</dbReference>
<dbReference type="EMBL" id="CAXAMN010023552">
    <property type="protein sequence ID" value="CAK9078371.1"/>
    <property type="molecule type" value="Genomic_DNA"/>
</dbReference>
<dbReference type="SMART" id="SM00547">
    <property type="entry name" value="ZnF_RBZ"/>
    <property type="match status" value="4"/>
</dbReference>
<protein>
    <submittedName>
        <fullName evidence="12">Uncharacterized protein</fullName>
    </submittedName>
</protein>
<dbReference type="PROSITE" id="PS50199">
    <property type="entry name" value="ZF_RANBP2_2"/>
    <property type="match status" value="3"/>
</dbReference>
<dbReference type="InterPro" id="IPR001876">
    <property type="entry name" value="Znf_RanBP2"/>
</dbReference>
<dbReference type="InterPro" id="IPR000571">
    <property type="entry name" value="Znf_CCCH"/>
</dbReference>
<evidence type="ECO:0000256" key="7">
    <source>
        <dbReference type="PROSITE-ProRule" id="PRU00322"/>
    </source>
</evidence>
<feature type="domain" description="RanBP2-type" evidence="11">
    <location>
        <begin position="82"/>
        <end position="111"/>
    </location>
</feature>
<dbReference type="PANTHER" id="PTHR23238">
    <property type="entry name" value="RNA BINDING PROTEIN"/>
    <property type="match status" value="1"/>
</dbReference>
<evidence type="ECO:0000256" key="5">
    <source>
        <dbReference type="ARBA" id="ARBA00022884"/>
    </source>
</evidence>
<dbReference type="PROSITE" id="PS50103">
    <property type="entry name" value="ZF_C3H1"/>
    <property type="match status" value="1"/>
</dbReference>
<keyword evidence="4 8" id="KW-0862">Zinc</keyword>
<evidence type="ECO:0000256" key="6">
    <source>
        <dbReference type="ARBA" id="ARBA00023242"/>
    </source>
</evidence>
<dbReference type="SUPFAM" id="SSF90209">
    <property type="entry name" value="Ran binding protein zinc finger-like"/>
    <property type="match status" value="3"/>
</dbReference>
<accession>A0ABP0PQR1</accession>
<feature type="domain" description="C3H1-type" evidence="10">
    <location>
        <begin position="6"/>
        <end position="33"/>
    </location>
</feature>
<evidence type="ECO:0000256" key="4">
    <source>
        <dbReference type="ARBA" id="ARBA00022833"/>
    </source>
</evidence>
<feature type="domain" description="RanBP2-type" evidence="11">
    <location>
        <begin position="255"/>
        <end position="286"/>
    </location>
</feature>
<dbReference type="PROSITE" id="PS01358">
    <property type="entry name" value="ZF_RANBP2_1"/>
    <property type="match status" value="2"/>
</dbReference>
<keyword evidence="5" id="KW-0694">RNA-binding</keyword>
<reference evidence="12 13" key="1">
    <citation type="submission" date="2024-02" db="EMBL/GenBank/DDBJ databases">
        <authorList>
            <person name="Chen Y."/>
            <person name="Shah S."/>
            <person name="Dougan E. K."/>
            <person name="Thang M."/>
            <person name="Chan C."/>
        </authorList>
    </citation>
    <scope>NUCLEOTIDE SEQUENCE [LARGE SCALE GENOMIC DNA]</scope>
</reference>
<evidence type="ECO:0000313" key="13">
    <source>
        <dbReference type="Proteomes" id="UP001642484"/>
    </source>
</evidence>
<keyword evidence="3 7" id="KW-0863">Zinc-finger</keyword>
<evidence type="ECO:0000259" key="10">
    <source>
        <dbReference type="PROSITE" id="PS50103"/>
    </source>
</evidence>
<proteinExistence type="predicted"/>
<comment type="subcellular location">
    <subcellularLocation>
        <location evidence="1">Nucleus</location>
    </subcellularLocation>
</comment>
<comment type="caution">
    <text evidence="12">The sequence shown here is derived from an EMBL/GenBank/DDBJ whole genome shotgun (WGS) entry which is preliminary data.</text>
</comment>
<name>A0ABP0PQR1_9DINO</name>
<dbReference type="InterPro" id="IPR036855">
    <property type="entry name" value="Znf_CCCH_sf"/>
</dbReference>
<evidence type="ECO:0000259" key="11">
    <source>
        <dbReference type="PROSITE" id="PS50199"/>
    </source>
</evidence>
<keyword evidence="2 8" id="KW-0479">Metal-binding</keyword>
<dbReference type="InterPro" id="IPR034870">
    <property type="entry name" value="TET_fam"/>
</dbReference>
<dbReference type="Gene3D" id="4.10.1000.10">
    <property type="entry name" value="Zinc finger, CCCH-type"/>
    <property type="match status" value="1"/>
</dbReference>
<organism evidence="12 13">
    <name type="scientific">Durusdinium trenchii</name>
    <dbReference type="NCBI Taxonomy" id="1381693"/>
    <lineage>
        <taxon>Eukaryota</taxon>
        <taxon>Sar</taxon>
        <taxon>Alveolata</taxon>
        <taxon>Dinophyceae</taxon>
        <taxon>Suessiales</taxon>
        <taxon>Symbiodiniaceae</taxon>
        <taxon>Durusdinium</taxon>
    </lineage>
</organism>
<keyword evidence="13" id="KW-1185">Reference proteome</keyword>
<evidence type="ECO:0000256" key="1">
    <source>
        <dbReference type="ARBA" id="ARBA00004123"/>
    </source>
</evidence>
<sequence length="293" mass="31242">PLAPGKLKTTMCKFYSFGTCTKGENCAYAHSESEIGTPMPGRNGQSSSGFMREGDWMCECGNHNFASRIRCNSCDKMKDGKKPGDWMCSNCRAENEAAAESCTKCQSSKESANLTSKMEMMTASKGDRRPRSSPYGKGGGGMGWGEMGGYGPMGGCAGGMGCDGMACGNGCGMGGCGGDGWWDEWSAWGWGDDAYRPEHGMVPMGGKGGSGKGGGPTPPAQSRAGDWTCECGNINFESRVKCNRHSCAKMKPGFVEGDWICRKRECRQHNNIAHEVCQSCSAPRGQDFRSAFP</sequence>
<feature type="region of interest" description="Disordered" evidence="9">
    <location>
        <begin position="120"/>
        <end position="139"/>
    </location>
</feature>
<dbReference type="SUPFAM" id="SSF90229">
    <property type="entry name" value="CCCH zinc finger"/>
    <property type="match status" value="1"/>
</dbReference>
<feature type="domain" description="RanBP2-type" evidence="11">
    <location>
        <begin position="52"/>
        <end position="80"/>
    </location>
</feature>
<dbReference type="Pfam" id="PF00641">
    <property type="entry name" value="Zn_ribbon_RanBP"/>
    <property type="match status" value="2"/>
</dbReference>